<protein>
    <submittedName>
        <fullName evidence="4">Transcriptional regulator, AraC family</fullName>
    </submittedName>
</protein>
<evidence type="ECO:0000256" key="1">
    <source>
        <dbReference type="ARBA" id="ARBA00023125"/>
    </source>
</evidence>
<feature type="transmembrane region" description="Helical" evidence="2">
    <location>
        <begin position="178"/>
        <end position="197"/>
    </location>
</feature>
<proteinExistence type="predicted"/>
<dbReference type="PANTHER" id="PTHR43280">
    <property type="entry name" value="ARAC-FAMILY TRANSCRIPTIONAL REGULATOR"/>
    <property type="match status" value="1"/>
</dbReference>
<feature type="transmembrane region" description="Helical" evidence="2">
    <location>
        <begin position="148"/>
        <end position="172"/>
    </location>
</feature>
<feature type="transmembrane region" description="Helical" evidence="2">
    <location>
        <begin position="53"/>
        <end position="75"/>
    </location>
</feature>
<sequence length="338" mass="36634">MPVLPIPLFGSLVLAFLFLKLIVDGRGRSFIAVLLLQSAVQSLIISLSQHYGVSWALAIQPITAAAIPPLAWVAFETSAVRRFDPRRHLPHALVPAFIAFCVVFARTPLDFLIPAVFVGYGVAILIVSSRGSDALPITRLSAGNVPGLIWRVIGVSLIVSALGDAAIVLAQIFDQGAWQPWIVAVSSTGMLLLLGALSLSSSLWTQTADDDEASEPKTQSDPEEDAKIMARLEALMMQQKLYLDPDLTLNQIARRLVLPVKAVSGAINRTTGENVSRYINARRVDVACKALQHGESVTSAMLTAGFNTKSNFNREFLRIKHAAPSQWLKLQAENEGYG</sequence>
<dbReference type="Pfam" id="PF12833">
    <property type="entry name" value="HTH_18"/>
    <property type="match status" value="1"/>
</dbReference>
<feature type="transmembrane region" description="Helical" evidence="2">
    <location>
        <begin position="87"/>
        <end position="105"/>
    </location>
</feature>
<feature type="transmembrane region" description="Helical" evidence="2">
    <location>
        <begin position="6"/>
        <end position="23"/>
    </location>
</feature>
<dbReference type="STRING" id="1486859.SAMN05444273_105345"/>
<keyword evidence="1" id="KW-0238">DNA-binding</keyword>
<evidence type="ECO:0000313" key="4">
    <source>
        <dbReference type="EMBL" id="SHF38224.1"/>
    </source>
</evidence>
<dbReference type="Gene3D" id="1.10.10.60">
    <property type="entry name" value="Homeodomain-like"/>
    <property type="match status" value="1"/>
</dbReference>
<dbReference type="EMBL" id="FQUV01000005">
    <property type="protein sequence ID" value="SHF38224.1"/>
    <property type="molecule type" value="Genomic_DNA"/>
</dbReference>
<evidence type="ECO:0000256" key="2">
    <source>
        <dbReference type="SAM" id="Phobius"/>
    </source>
</evidence>
<reference evidence="5" key="1">
    <citation type="submission" date="2016-11" db="EMBL/GenBank/DDBJ databases">
        <authorList>
            <person name="Varghese N."/>
            <person name="Submissions S."/>
        </authorList>
    </citation>
    <scope>NUCLEOTIDE SEQUENCE [LARGE SCALE GENOMIC DNA]</scope>
    <source>
        <strain evidence="5">DSM 100566</strain>
    </source>
</reference>
<keyword evidence="2" id="KW-0812">Transmembrane</keyword>
<keyword evidence="2" id="KW-1133">Transmembrane helix</keyword>
<dbReference type="PROSITE" id="PS01124">
    <property type="entry name" value="HTH_ARAC_FAMILY_2"/>
    <property type="match status" value="1"/>
</dbReference>
<dbReference type="AlphaFoldDB" id="A0A1M5B6S9"/>
<dbReference type="GO" id="GO:0043565">
    <property type="term" value="F:sequence-specific DNA binding"/>
    <property type="evidence" value="ECO:0007669"/>
    <property type="project" value="InterPro"/>
</dbReference>
<feature type="transmembrane region" description="Helical" evidence="2">
    <location>
        <begin position="30"/>
        <end position="47"/>
    </location>
</feature>
<dbReference type="Proteomes" id="UP000184144">
    <property type="component" value="Unassembled WGS sequence"/>
</dbReference>
<accession>A0A1M5B6S9</accession>
<feature type="domain" description="HTH araC/xylS-type" evidence="3">
    <location>
        <begin position="226"/>
        <end position="330"/>
    </location>
</feature>
<dbReference type="GO" id="GO:0003700">
    <property type="term" value="F:DNA-binding transcription factor activity"/>
    <property type="evidence" value="ECO:0007669"/>
    <property type="project" value="InterPro"/>
</dbReference>
<name>A0A1M5B6S9_9RHOB</name>
<dbReference type="InterPro" id="IPR018060">
    <property type="entry name" value="HTH_AraC"/>
</dbReference>
<keyword evidence="2" id="KW-0472">Membrane</keyword>
<keyword evidence="5" id="KW-1185">Reference proteome</keyword>
<dbReference type="SMART" id="SM00342">
    <property type="entry name" value="HTH_ARAC"/>
    <property type="match status" value="1"/>
</dbReference>
<evidence type="ECO:0000313" key="5">
    <source>
        <dbReference type="Proteomes" id="UP000184144"/>
    </source>
</evidence>
<dbReference type="RefSeq" id="WP_073144287.1">
    <property type="nucleotide sequence ID" value="NZ_FQUV01000005.1"/>
</dbReference>
<dbReference type="PANTHER" id="PTHR43280:SF29">
    <property type="entry name" value="ARAC-FAMILY TRANSCRIPTIONAL REGULATOR"/>
    <property type="match status" value="1"/>
</dbReference>
<evidence type="ECO:0000259" key="3">
    <source>
        <dbReference type="PROSITE" id="PS01124"/>
    </source>
</evidence>
<organism evidence="4 5">
    <name type="scientific">Litoreibacter ascidiaceicola</name>
    <dbReference type="NCBI Taxonomy" id="1486859"/>
    <lineage>
        <taxon>Bacteria</taxon>
        <taxon>Pseudomonadati</taxon>
        <taxon>Pseudomonadota</taxon>
        <taxon>Alphaproteobacteria</taxon>
        <taxon>Rhodobacterales</taxon>
        <taxon>Roseobacteraceae</taxon>
        <taxon>Litoreibacter</taxon>
    </lineage>
</organism>
<feature type="transmembrane region" description="Helical" evidence="2">
    <location>
        <begin position="111"/>
        <end position="127"/>
    </location>
</feature>
<gene>
    <name evidence="4" type="ORF">SAMN05444273_105345</name>
</gene>